<proteinExistence type="predicted"/>
<organism evidence="1 2">
    <name type="scientific">Citricoccus parietis</name>
    <dbReference type="NCBI Taxonomy" id="592307"/>
    <lineage>
        <taxon>Bacteria</taxon>
        <taxon>Bacillati</taxon>
        <taxon>Actinomycetota</taxon>
        <taxon>Actinomycetes</taxon>
        <taxon>Micrococcales</taxon>
        <taxon>Micrococcaceae</taxon>
        <taxon>Citricoccus</taxon>
    </lineage>
</organism>
<name>A0ABV5G6B9_9MICC</name>
<sequence>MAGGKRFKGTGREGRWQIVMSWLSCPCPNYWRNPAPWPPNSPLDWLTQDWRTDCPASGGTRQKTVALTGASTPMRTVPPLR</sequence>
<gene>
    <name evidence="1" type="ORF">ACFFX0_26050</name>
</gene>
<protein>
    <submittedName>
        <fullName evidence="1">Uncharacterized protein</fullName>
    </submittedName>
</protein>
<dbReference type="Proteomes" id="UP001589575">
    <property type="component" value="Unassembled WGS sequence"/>
</dbReference>
<reference evidence="1 2" key="1">
    <citation type="submission" date="2024-09" db="EMBL/GenBank/DDBJ databases">
        <authorList>
            <person name="Sun Q."/>
            <person name="Mori K."/>
        </authorList>
    </citation>
    <scope>NUCLEOTIDE SEQUENCE [LARGE SCALE GENOMIC DNA]</scope>
    <source>
        <strain evidence="1 2">CCM 7609</strain>
    </source>
</reference>
<dbReference type="EMBL" id="JBHMFI010000002">
    <property type="protein sequence ID" value="MFB9074467.1"/>
    <property type="molecule type" value="Genomic_DNA"/>
</dbReference>
<accession>A0ABV5G6B9</accession>
<keyword evidence="2" id="KW-1185">Reference proteome</keyword>
<comment type="caution">
    <text evidence="1">The sequence shown here is derived from an EMBL/GenBank/DDBJ whole genome shotgun (WGS) entry which is preliminary data.</text>
</comment>
<evidence type="ECO:0000313" key="2">
    <source>
        <dbReference type="Proteomes" id="UP001589575"/>
    </source>
</evidence>
<evidence type="ECO:0000313" key="1">
    <source>
        <dbReference type="EMBL" id="MFB9074467.1"/>
    </source>
</evidence>